<gene>
    <name evidence="1" type="ORF">GCM10011529_30180</name>
</gene>
<dbReference type="Proteomes" id="UP000635071">
    <property type="component" value="Unassembled WGS sequence"/>
</dbReference>
<organism evidence="1 2">
    <name type="scientific">Sandarakinorhabdus glacialis</name>
    <dbReference type="NCBI Taxonomy" id="1614636"/>
    <lineage>
        <taxon>Bacteria</taxon>
        <taxon>Pseudomonadati</taxon>
        <taxon>Pseudomonadota</taxon>
        <taxon>Alphaproteobacteria</taxon>
        <taxon>Sphingomonadales</taxon>
        <taxon>Sphingosinicellaceae</taxon>
        <taxon>Sandarakinorhabdus</taxon>
    </lineage>
</organism>
<dbReference type="RefSeq" id="WP_188764221.1">
    <property type="nucleotide sequence ID" value="NZ_BMJM01000016.1"/>
</dbReference>
<protein>
    <submittedName>
        <fullName evidence="1">Uncharacterized protein</fullName>
    </submittedName>
</protein>
<comment type="caution">
    <text evidence="1">The sequence shown here is derived from an EMBL/GenBank/DDBJ whole genome shotgun (WGS) entry which is preliminary data.</text>
</comment>
<reference evidence="1" key="1">
    <citation type="journal article" date="2014" name="Int. J. Syst. Evol. Microbiol.">
        <title>Complete genome sequence of Corynebacterium casei LMG S-19264T (=DSM 44701T), isolated from a smear-ripened cheese.</title>
        <authorList>
            <consortium name="US DOE Joint Genome Institute (JGI-PGF)"/>
            <person name="Walter F."/>
            <person name="Albersmeier A."/>
            <person name="Kalinowski J."/>
            <person name="Ruckert C."/>
        </authorList>
    </citation>
    <scope>NUCLEOTIDE SEQUENCE</scope>
    <source>
        <strain evidence="1">CGMCC 1.15519</strain>
    </source>
</reference>
<name>A0A917A0W1_9SPHN</name>
<proteinExistence type="predicted"/>
<keyword evidence="2" id="KW-1185">Reference proteome</keyword>
<evidence type="ECO:0000313" key="1">
    <source>
        <dbReference type="EMBL" id="GGE21512.1"/>
    </source>
</evidence>
<dbReference type="AlphaFoldDB" id="A0A917A0W1"/>
<sequence length="97" mass="10290">MADNKQDPLIASLMALAVSAAPLIQRARESGMFKAGTREQAAAETIVDVPPAMPEAEPVDQAAHKAALHDIIVSQAVKIAALEAEIAQLTKVKRHKN</sequence>
<reference evidence="1" key="2">
    <citation type="submission" date="2020-09" db="EMBL/GenBank/DDBJ databases">
        <authorList>
            <person name="Sun Q."/>
            <person name="Zhou Y."/>
        </authorList>
    </citation>
    <scope>NUCLEOTIDE SEQUENCE</scope>
    <source>
        <strain evidence="1">CGMCC 1.15519</strain>
    </source>
</reference>
<accession>A0A917A0W1</accession>
<evidence type="ECO:0000313" key="2">
    <source>
        <dbReference type="Proteomes" id="UP000635071"/>
    </source>
</evidence>
<dbReference type="EMBL" id="BMJM01000016">
    <property type="protein sequence ID" value="GGE21512.1"/>
    <property type="molecule type" value="Genomic_DNA"/>
</dbReference>